<dbReference type="PANTHER" id="PTHR23360">
    <property type="entry name" value="G-PROTEIN COUPLED RECEPTORS FAMILY 1 PROFILE DOMAIN-CONTAINING PROTEIN-RELATED"/>
    <property type="match status" value="1"/>
</dbReference>
<name>A0A7I4YRV9_HAECO</name>
<dbReference type="SUPFAM" id="SSF81321">
    <property type="entry name" value="Family A G protein-coupled receptor-like"/>
    <property type="match status" value="1"/>
</dbReference>
<evidence type="ECO:0000259" key="6">
    <source>
        <dbReference type="PROSITE" id="PS50262"/>
    </source>
</evidence>
<reference evidence="8" key="1">
    <citation type="submission" date="2020-12" db="UniProtKB">
        <authorList>
            <consortium name="WormBaseParasite"/>
        </authorList>
    </citation>
    <scope>IDENTIFICATION</scope>
    <source>
        <strain evidence="8">MHco3</strain>
    </source>
</reference>
<dbReference type="WBParaSite" id="HCON_00129380-00001">
    <property type="protein sequence ID" value="HCON_00129380-00001"/>
    <property type="gene ID" value="HCON_00129380"/>
</dbReference>
<dbReference type="InterPro" id="IPR017452">
    <property type="entry name" value="GPCR_Rhodpsn_7TM"/>
</dbReference>
<dbReference type="PRINTS" id="PR00237">
    <property type="entry name" value="GPCRRHODOPSN"/>
</dbReference>
<organism evidence="7 8">
    <name type="scientific">Haemonchus contortus</name>
    <name type="common">Barber pole worm</name>
    <dbReference type="NCBI Taxonomy" id="6289"/>
    <lineage>
        <taxon>Eukaryota</taxon>
        <taxon>Metazoa</taxon>
        <taxon>Ecdysozoa</taxon>
        <taxon>Nematoda</taxon>
        <taxon>Chromadorea</taxon>
        <taxon>Rhabditida</taxon>
        <taxon>Rhabditina</taxon>
        <taxon>Rhabditomorpha</taxon>
        <taxon>Strongyloidea</taxon>
        <taxon>Trichostrongylidae</taxon>
        <taxon>Haemonchus</taxon>
    </lineage>
</organism>
<dbReference type="GO" id="GO:0016020">
    <property type="term" value="C:membrane"/>
    <property type="evidence" value="ECO:0007669"/>
    <property type="project" value="UniProtKB-SubCell"/>
</dbReference>
<proteinExistence type="predicted"/>
<dbReference type="OMA" id="LRSICNM"/>
<dbReference type="CDD" id="cd00637">
    <property type="entry name" value="7tm_classA_rhodopsin-like"/>
    <property type="match status" value="1"/>
</dbReference>
<keyword evidence="2 5" id="KW-0812">Transmembrane</keyword>
<evidence type="ECO:0000256" key="1">
    <source>
        <dbReference type="ARBA" id="ARBA00004370"/>
    </source>
</evidence>
<dbReference type="InterPro" id="IPR000276">
    <property type="entry name" value="GPCR_Rhodpsn"/>
</dbReference>
<dbReference type="InterPro" id="IPR047130">
    <property type="entry name" value="7TM_GPCR_Srsx_nematod"/>
</dbReference>
<feature type="transmembrane region" description="Helical" evidence="5">
    <location>
        <begin position="123"/>
        <end position="144"/>
    </location>
</feature>
<evidence type="ECO:0000256" key="2">
    <source>
        <dbReference type="ARBA" id="ARBA00022692"/>
    </source>
</evidence>
<feature type="transmembrane region" description="Helical" evidence="5">
    <location>
        <begin position="168"/>
        <end position="189"/>
    </location>
</feature>
<feature type="transmembrane region" description="Helical" evidence="5">
    <location>
        <begin position="12"/>
        <end position="33"/>
    </location>
</feature>
<keyword evidence="4 5" id="KW-0472">Membrane</keyword>
<protein>
    <submittedName>
        <fullName evidence="8">G_PROTEIN_RECEP_F1_2 domain-containing protein</fullName>
    </submittedName>
</protein>
<dbReference type="PROSITE" id="PS50262">
    <property type="entry name" value="G_PROTEIN_RECEP_F1_2"/>
    <property type="match status" value="1"/>
</dbReference>
<dbReference type="GO" id="GO:0004930">
    <property type="term" value="F:G protein-coupled receptor activity"/>
    <property type="evidence" value="ECO:0007669"/>
    <property type="project" value="InterPro"/>
</dbReference>
<keyword evidence="3 5" id="KW-1133">Transmembrane helix</keyword>
<evidence type="ECO:0000313" key="8">
    <source>
        <dbReference type="WBParaSite" id="HCON_00129380-00001"/>
    </source>
</evidence>
<evidence type="ECO:0000256" key="4">
    <source>
        <dbReference type="ARBA" id="ARBA00023136"/>
    </source>
</evidence>
<dbReference type="Pfam" id="PF10320">
    <property type="entry name" value="7TM_GPCR_Srsx"/>
    <property type="match status" value="1"/>
</dbReference>
<dbReference type="Proteomes" id="UP000025227">
    <property type="component" value="Unplaced"/>
</dbReference>
<dbReference type="AlphaFoldDB" id="A0A7I4YRV9"/>
<dbReference type="Gene3D" id="1.20.1070.10">
    <property type="entry name" value="Rhodopsin 7-helix transmembrane proteins"/>
    <property type="match status" value="1"/>
</dbReference>
<keyword evidence="7" id="KW-1185">Reference proteome</keyword>
<dbReference type="OrthoDB" id="10015560at2759"/>
<dbReference type="InterPro" id="IPR019424">
    <property type="entry name" value="7TM_GPCR_Srsx"/>
</dbReference>
<dbReference type="SMART" id="SM01381">
    <property type="entry name" value="7TM_GPCR_Srsx"/>
    <property type="match status" value="1"/>
</dbReference>
<feature type="transmembrane region" description="Helical" evidence="5">
    <location>
        <begin position="209"/>
        <end position="232"/>
    </location>
</feature>
<evidence type="ECO:0000313" key="7">
    <source>
        <dbReference type="Proteomes" id="UP000025227"/>
    </source>
</evidence>
<feature type="domain" description="G-protein coupled receptors family 1 profile" evidence="6">
    <location>
        <begin position="24"/>
        <end position="260"/>
    </location>
</feature>
<feature type="transmembrane region" description="Helical" evidence="5">
    <location>
        <begin position="81"/>
        <end position="102"/>
    </location>
</feature>
<evidence type="ECO:0000256" key="5">
    <source>
        <dbReference type="SAM" id="Phobius"/>
    </source>
</evidence>
<feature type="transmembrane region" description="Helical" evidence="5">
    <location>
        <begin position="45"/>
        <end position="69"/>
    </location>
</feature>
<accession>A0A7I4YRV9</accession>
<comment type="subcellular location">
    <subcellularLocation>
        <location evidence="1">Membrane</location>
    </subcellularLocation>
</comment>
<evidence type="ECO:0000256" key="3">
    <source>
        <dbReference type="ARBA" id="ARBA00022989"/>
    </source>
</evidence>
<sequence>MYPSSKSFINQVLSNGVCLISLLGNGVIVYVTLRSRALRSPCNILIALVSFSDMVLVCSVFVTTIAHNIAQSDLIPQPSCVYFQLAPLFASSTSPLLLLGISMDRLFSLMRFYKPLTACHPRFYIVAHTLPGCILGTALVVVVLANQKYDKEVLCSFTASMQGPINDVFSKIIIAVCVLIVLCNASFVIRLKKLLLKKEKMKSIYRSVVVVSLSVVLGYMSTLVLLSIRGALHGNIITPYLDQIAAMLINVSISLNFFIYYGISKEYRAVFDELLGIGRIKAMLCRSTISSAQQTSTPLPNRTQIQTIVSRVG</sequence>
<feature type="transmembrane region" description="Helical" evidence="5">
    <location>
        <begin position="244"/>
        <end position="263"/>
    </location>
</feature>
<dbReference type="PANTHER" id="PTHR23360:SF5">
    <property type="entry name" value="G-PROTEIN COUPLED RECEPTORS FAMILY 1 PROFILE DOMAIN-CONTAINING PROTEIN"/>
    <property type="match status" value="1"/>
</dbReference>